<dbReference type="EMBL" id="CVTF01000077">
    <property type="protein sequence ID" value="CRY98407.1"/>
    <property type="molecule type" value="Genomic_DNA"/>
</dbReference>
<evidence type="ECO:0000313" key="3">
    <source>
        <dbReference type="Proteomes" id="UP000182715"/>
    </source>
</evidence>
<dbReference type="InterPro" id="IPR021451">
    <property type="entry name" value="DUF3102"/>
</dbReference>
<feature type="region of interest" description="Disordered" evidence="1">
    <location>
        <begin position="266"/>
        <end position="291"/>
    </location>
</feature>
<protein>
    <submittedName>
        <fullName evidence="2">Phage protein</fullName>
    </submittedName>
</protein>
<accession>A0A0H5QRW4</accession>
<evidence type="ECO:0000313" key="2">
    <source>
        <dbReference type="EMBL" id="CRY98407.1"/>
    </source>
</evidence>
<dbReference type="Proteomes" id="UP000182715">
    <property type="component" value="Unassembled WGS sequence"/>
</dbReference>
<name>A0A0H5QRW4_NEIMI</name>
<sequence length="291" mass="32590">MNTEIEIIATDKVSNQAAMRSVLVMEQWGNGETYSEERWVERGRQAVRQTMEGMFELGRALIILKEHTEHGRFMEIVKSQFGLGIAETSRLMSATRRFATPQMQKAAPKLMDLGKSKLLELLVEEDVTLVGLAEGEEVNGMTFDDVDRMTVRELRVALRESRENLAAKDEVMKTKTAKIDELAEKLAKKQTVVREPKAEDVGSELAMQLTSLEVGIRSQVSRLKDLFDQLNAHSEAHEISHQAKMVGTLNQIILDCEQLRESYALPTEAPTDNVPEWLGGETGEGDESGND</sequence>
<reference evidence="2 3" key="1">
    <citation type="submission" date="2014-11" db="EMBL/GenBank/DDBJ databases">
        <authorList>
            <person name="Diene M.Seydina."/>
        </authorList>
    </citation>
    <scope>NUCLEOTIDE SEQUENCE [LARGE SCALE GENOMIC DNA]</scope>
    <source>
        <strain evidence="2 3">Neisseria meningitidis CHUV</strain>
    </source>
</reference>
<dbReference type="Pfam" id="PF11300">
    <property type="entry name" value="DUF3102"/>
    <property type="match status" value="1"/>
</dbReference>
<dbReference type="AlphaFoldDB" id="A0A0H5QRW4"/>
<organism evidence="2 3">
    <name type="scientific">Neisseria meningitidis serogroup B</name>
    <dbReference type="NCBI Taxonomy" id="491"/>
    <lineage>
        <taxon>Bacteria</taxon>
        <taxon>Pseudomonadati</taxon>
        <taxon>Pseudomonadota</taxon>
        <taxon>Betaproteobacteria</taxon>
        <taxon>Neisseriales</taxon>
        <taxon>Neisseriaceae</taxon>
        <taxon>Neisseria</taxon>
    </lineage>
</organism>
<proteinExistence type="predicted"/>
<evidence type="ECO:0000256" key="1">
    <source>
        <dbReference type="SAM" id="MobiDB-lite"/>
    </source>
</evidence>